<organism evidence="2 3">
    <name type="scientific">Diversispora eburnea</name>
    <dbReference type="NCBI Taxonomy" id="1213867"/>
    <lineage>
        <taxon>Eukaryota</taxon>
        <taxon>Fungi</taxon>
        <taxon>Fungi incertae sedis</taxon>
        <taxon>Mucoromycota</taxon>
        <taxon>Glomeromycotina</taxon>
        <taxon>Glomeromycetes</taxon>
        <taxon>Diversisporales</taxon>
        <taxon>Diversisporaceae</taxon>
        <taxon>Diversispora</taxon>
    </lineage>
</organism>
<keyword evidence="3" id="KW-1185">Reference proteome</keyword>
<feature type="transmembrane region" description="Helical" evidence="1">
    <location>
        <begin position="37"/>
        <end position="58"/>
    </location>
</feature>
<protein>
    <submittedName>
        <fullName evidence="2">263_t:CDS:1</fullName>
    </submittedName>
</protein>
<evidence type="ECO:0000313" key="3">
    <source>
        <dbReference type="Proteomes" id="UP000789706"/>
    </source>
</evidence>
<feature type="transmembrane region" description="Helical" evidence="1">
    <location>
        <begin position="161"/>
        <end position="183"/>
    </location>
</feature>
<keyword evidence="1" id="KW-0812">Transmembrane</keyword>
<dbReference type="AlphaFoldDB" id="A0A9N9B7F4"/>
<proteinExistence type="predicted"/>
<evidence type="ECO:0000256" key="1">
    <source>
        <dbReference type="SAM" id="Phobius"/>
    </source>
</evidence>
<comment type="caution">
    <text evidence="2">The sequence shown here is derived from an EMBL/GenBank/DDBJ whole genome shotgun (WGS) entry which is preliminary data.</text>
</comment>
<feature type="transmembrane region" description="Helical" evidence="1">
    <location>
        <begin position="6"/>
        <end position="25"/>
    </location>
</feature>
<dbReference type="OrthoDB" id="2348943at2759"/>
<feature type="transmembrane region" description="Helical" evidence="1">
    <location>
        <begin position="108"/>
        <end position="141"/>
    </location>
</feature>
<gene>
    <name evidence="2" type="ORF">DEBURN_LOCUS7439</name>
</gene>
<dbReference type="PROSITE" id="PS51257">
    <property type="entry name" value="PROKAR_LIPOPROTEIN"/>
    <property type="match status" value="1"/>
</dbReference>
<evidence type="ECO:0000313" key="2">
    <source>
        <dbReference type="EMBL" id="CAG8558014.1"/>
    </source>
</evidence>
<accession>A0A9N9B7F4</accession>
<sequence length="222" mass="24974">MSRAEIIAFSTSVIIAIACTVAIGYQTYIIPNKLRITCLLCVPLHISSLLLAFTRSFFGSPELKWYTNSYLLITSIYSSASILCIMDIGKSKFYPQNYYNTTLYKLAIIFLSAANIICVISIVLIMLERIVALISIPFYLTTNLLGGPGSYYWQITAYIDVMLRYSVIMVVGMTPSKNLLLFIKRKSFRMTTLDISIGERDVISCEIDGVDSGIWNMNDLEN</sequence>
<keyword evidence="1" id="KW-0472">Membrane</keyword>
<reference evidence="2" key="1">
    <citation type="submission" date="2021-06" db="EMBL/GenBank/DDBJ databases">
        <authorList>
            <person name="Kallberg Y."/>
            <person name="Tangrot J."/>
            <person name="Rosling A."/>
        </authorList>
    </citation>
    <scope>NUCLEOTIDE SEQUENCE</scope>
    <source>
        <strain evidence="2">AZ414A</strain>
    </source>
</reference>
<name>A0A9N9B7F4_9GLOM</name>
<feature type="transmembrane region" description="Helical" evidence="1">
    <location>
        <begin position="70"/>
        <end position="88"/>
    </location>
</feature>
<dbReference type="Proteomes" id="UP000789706">
    <property type="component" value="Unassembled WGS sequence"/>
</dbReference>
<dbReference type="EMBL" id="CAJVPK010000899">
    <property type="protein sequence ID" value="CAG8558014.1"/>
    <property type="molecule type" value="Genomic_DNA"/>
</dbReference>
<keyword evidence="1" id="KW-1133">Transmembrane helix</keyword>